<organism evidence="1 2">
    <name type="scientific">Pleurodeles waltl</name>
    <name type="common">Iberian ribbed newt</name>
    <dbReference type="NCBI Taxonomy" id="8319"/>
    <lineage>
        <taxon>Eukaryota</taxon>
        <taxon>Metazoa</taxon>
        <taxon>Chordata</taxon>
        <taxon>Craniata</taxon>
        <taxon>Vertebrata</taxon>
        <taxon>Euteleostomi</taxon>
        <taxon>Amphibia</taxon>
        <taxon>Batrachia</taxon>
        <taxon>Caudata</taxon>
        <taxon>Salamandroidea</taxon>
        <taxon>Salamandridae</taxon>
        <taxon>Pleurodelinae</taxon>
        <taxon>Pleurodeles</taxon>
    </lineage>
</organism>
<keyword evidence="2" id="KW-1185">Reference proteome</keyword>
<dbReference type="EMBL" id="JANPWB010000010">
    <property type="protein sequence ID" value="KAJ1133954.1"/>
    <property type="molecule type" value="Genomic_DNA"/>
</dbReference>
<evidence type="ECO:0000313" key="2">
    <source>
        <dbReference type="Proteomes" id="UP001066276"/>
    </source>
</evidence>
<protein>
    <submittedName>
        <fullName evidence="1">Uncharacterized protein</fullName>
    </submittedName>
</protein>
<dbReference type="AlphaFoldDB" id="A0AAV7Q446"/>
<reference evidence="1" key="1">
    <citation type="journal article" date="2022" name="bioRxiv">
        <title>Sequencing and chromosome-scale assembly of the giantPleurodeles waltlgenome.</title>
        <authorList>
            <person name="Brown T."/>
            <person name="Elewa A."/>
            <person name="Iarovenko S."/>
            <person name="Subramanian E."/>
            <person name="Araus A.J."/>
            <person name="Petzold A."/>
            <person name="Susuki M."/>
            <person name="Suzuki K.-i.T."/>
            <person name="Hayashi T."/>
            <person name="Toyoda A."/>
            <person name="Oliveira C."/>
            <person name="Osipova E."/>
            <person name="Leigh N.D."/>
            <person name="Simon A."/>
            <person name="Yun M.H."/>
        </authorList>
    </citation>
    <scope>NUCLEOTIDE SEQUENCE</scope>
    <source>
        <strain evidence="1">20211129_DDA</strain>
        <tissue evidence="1">Liver</tissue>
    </source>
</reference>
<gene>
    <name evidence="1" type="ORF">NDU88_000424</name>
</gene>
<evidence type="ECO:0000313" key="1">
    <source>
        <dbReference type="EMBL" id="KAJ1133954.1"/>
    </source>
</evidence>
<dbReference type="Proteomes" id="UP001066276">
    <property type="component" value="Chromosome 6"/>
</dbReference>
<name>A0AAV7Q446_PLEWA</name>
<sequence length="87" mass="9541">MRASWCSSAETMFVPLGAHQPRQRMCLLALLNRDNALSQFSGEYTTMLETFCSEYIVLGFTEARGAMSGSASTELGEKTPSKSFMSS</sequence>
<accession>A0AAV7Q446</accession>
<proteinExistence type="predicted"/>
<comment type="caution">
    <text evidence="1">The sequence shown here is derived from an EMBL/GenBank/DDBJ whole genome shotgun (WGS) entry which is preliminary data.</text>
</comment>